<evidence type="ECO:0000313" key="2">
    <source>
        <dbReference type="EMBL" id="SBS89708.1"/>
    </source>
</evidence>
<sequence>MPKAAKTNAEKLTAIRNYVQNFDHNHECDSINGFAKLLKDMNIKMAVFDFDLTIIGAHSGGYIDKSDDVENIGKSVTDHFKMLSSALHANGIKITVATFSDEEAIRYSRVRNPNLISGEQLVQYSLKKSKCDAKIEKVYAYYPYYYKEPRKYRQLGLDKPMSNDKSFHLERVTPTQGDVHKKHARSRIRQDFNVGIDEIIFVDDDMNNCLSAKKEGYITFNVTGKDGFNFRNVKIL</sequence>
<reference evidence="1" key="1">
    <citation type="submission" date="2016-05" db="EMBL/GenBank/DDBJ databases">
        <authorList>
            <person name="Lavstsen T."/>
            <person name="Jespersen J.S."/>
        </authorList>
    </citation>
    <scope>NUCLEOTIDE SEQUENCE [LARGE SCALE GENOMIC DNA]</scope>
</reference>
<dbReference type="EMBL" id="FLQV01000088">
    <property type="protein sequence ID" value="SBS81055.1"/>
    <property type="molecule type" value="Genomic_DNA"/>
</dbReference>
<organism evidence="1 3">
    <name type="scientific">Plasmodium ovale curtisi</name>
    <dbReference type="NCBI Taxonomy" id="864141"/>
    <lineage>
        <taxon>Eukaryota</taxon>
        <taxon>Sar</taxon>
        <taxon>Alveolata</taxon>
        <taxon>Apicomplexa</taxon>
        <taxon>Aconoidasida</taxon>
        <taxon>Haemosporida</taxon>
        <taxon>Plasmodiidae</taxon>
        <taxon>Plasmodium</taxon>
        <taxon>Plasmodium (Plasmodium)</taxon>
    </lineage>
</organism>
<accession>A0A1A8VN34</accession>
<dbReference type="Proteomes" id="UP000078560">
    <property type="component" value="Unassembled WGS sequence"/>
</dbReference>
<evidence type="ECO:0000313" key="4">
    <source>
        <dbReference type="Proteomes" id="UP000078560"/>
    </source>
</evidence>
<reference evidence="3 4" key="2">
    <citation type="submission" date="2016-05" db="EMBL/GenBank/DDBJ databases">
        <authorList>
            <person name="Naeem Raeece"/>
        </authorList>
    </citation>
    <scope>NUCLEOTIDE SEQUENCE [LARGE SCALE GENOMIC DNA]</scope>
</reference>
<gene>
    <name evidence="1" type="ORF">POVCU1_004410</name>
    <name evidence="2" type="ORF">POVCU2_0056760</name>
</gene>
<dbReference type="Proteomes" id="UP000078546">
    <property type="component" value="Unassembled WGS sequence"/>
</dbReference>
<evidence type="ECO:0000313" key="3">
    <source>
        <dbReference type="Proteomes" id="UP000078546"/>
    </source>
</evidence>
<dbReference type="SUPFAM" id="SSF56784">
    <property type="entry name" value="HAD-like"/>
    <property type="match status" value="1"/>
</dbReference>
<protein>
    <submittedName>
        <fullName evidence="1">p36-like protein homologue</fullName>
    </submittedName>
</protein>
<evidence type="ECO:0000313" key="1">
    <source>
        <dbReference type="EMBL" id="SBS81055.1"/>
    </source>
</evidence>
<name>A0A1A8VN34_PLAOA</name>
<dbReference type="EMBL" id="FLQU01000792">
    <property type="protein sequence ID" value="SBS89708.1"/>
    <property type="molecule type" value="Genomic_DNA"/>
</dbReference>
<dbReference type="InterPro" id="IPR023214">
    <property type="entry name" value="HAD_sf"/>
</dbReference>
<dbReference type="AlphaFoldDB" id="A0A1A8VN34"/>
<dbReference type="Gene3D" id="3.40.50.1000">
    <property type="entry name" value="HAD superfamily/HAD-like"/>
    <property type="match status" value="1"/>
</dbReference>
<dbReference type="InterPro" id="IPR036412">
    <property type="entry name" value="HAD-like_sf"/>
</dbReference>
<proteinExistence type="predicted"/>